<evidence type="ECO:0000256" key="8">
    <source>
        <dbReference type="SAM" id="MobiDB-lite"/>
    </source>
</evidence>
<evidence type="ECO:0000256" key="5">
    <source>
        <dbReference type="ARBA" id="ARBA00022989"/>
    </source>
</evidence>
<evidence type="ECO:0000313" key="9">
    <source>
        <dbReference type="EMBL" id="KAB8194141.1"/>
    </source>
</evidence>
<dbReference type="PROSITE" id="PS50928">
    <property type="entry name" value="ABC_TM1"/>
    <property type="match status" value="1"/>
</dbReference>
<feature type="transmembrane region" description="Helical" evidence="7">
    <location>
        <begin position="472"/>
        <end position="496"/>
    </location>
</feature>
<feature type="compositionally biased region" description="Basic and acidic residues" evidence="8">
    <location>
        <begin position="75"/>
        <end position="88"/>
    </location>
</feature>
<evidence type="ECO:0000256" key="4">
    <source>
        <dbReference type="ARBA" id="ARBA00022692"/>
    </source>
</evidence>
<comment type="caution">
    <text evidence="9">The sequence shown here is derived from an EMBL/GenBank/DDBJ whole genome shotgun (WGS) entry which is preliminary data.</text>
</comment>
<dbReference type="EMBL" id="VDLX02000006">
    <property type="protein sequence ID" value="KAB8194141.1"/>
    <property type="molecule type" value="Genomic_DNA"/>
</dbReference>
<feature type="region of interest" description="Disordered" evidence="8">
    <location>
        <begin position="59"/>
        <end position="96"/>
    </location>
</feature>
<dbReference type="InterPro" id="IPR035906">
    <property type="entry name" value="MetI-like_sf"/>
</dbReference>
<reference evidence="9 10" key="1">
    <citation type="submission" date="2019-10" db="EMBL/GenBank/DDBJ databases">
        <title>Nonomuraea sp. nov., isolated from Phyllanthus amarus.</title>
        <authorList>
            <person name="Klykleung N."/>
            <person name="Tanasupawat S."/>
        </authorList>
    </citation>
    <scope>NUCLEOTIDE SEQUENCE [LARGE SCALE GENOMIC DNA]</scope>
    <source>
        <strain evidence="9 10">PA1-10</strain>
    </source>
</reference>
<keyword evidence="3" id="KW-1003">Cell membrane</keyword>
<evidence type="ECO:0000256" key="3">
    <source>
        <dbReference type="ARBA" id="ARBA00022475"/>
    </source>
</evidence>
<evidence type="ECO:0000256" key="2">
    <source>
        <dbReference type="ARBA" id="ARBA00022448"/>
    </source>
</evidence>
<dbReference type="CDD" id="cd06261">
    <property type="entry name" value="TM_PBP2"/>
    <property type="match status" value="1"/>
</dbReference>
<dbReference type="InterPro" id="IPR000515">
    <property type="entry name" value="MetI-like"/>
</dbReference>
<comment type="subcellular location">
    <subcellularLocation>
        <location evidence="1 7">Cell membrane</location>
        <topology evidence="1 7">Multi-pass membrane protein</topology>
    </subcellularLocation>
</comment>
<dbReference type="Proteomes" id="UP000312512">
    <property type="component" value="Unassembled WGS sequence"/>
</dbReference>
<feature type="transmembrane region" description="Helical" evidence="7">
    <location>
        <begin position="300"/>
        <end position="322"/>
    </location>
</feature>
<accession>A0A5P9YM83</accession>
<evidence type="ECO:0000256" key="1">
    <source>
        <dbReference type="ARBA" id="ARBA00004651"/>
    </source>
</evidence>
<organism evidence="9 10">
    <name type="scientific">Nonomuraea phyllanthi</name>
    <dbReference type="NCBI Taxonomy" id="2219224"/>
    <lineage>
        <taxon>Bacteria</taxon>
        <taxon>Bacillati</taxon>
        <taxon>Actinomycetota</taxon>
        <taxon>Actinomycetes</taxon>
        <taxon>Streptosporangiales</taxon>
        <taxon>Streptosporangiaceae</taxon>
        <taxon>Nonomuraea</taxon>
    </lineage>
</organism>
<feature type="transmembrane region" description="Helical" evidence="7">
    <location>
        <begin position="553"/>
        <end position="572"/>
    </location>
</feature>
<feature type="compositionally biased region" description="Basic and acidic residues" evidence="8">
    <location>
        <begin position="204"/>
        <end position="230"/>
    </location>
</feature>
<dbReference type="Pfam" id="PF00528">
    <property type="entry name" value="BPD_transp_1"/>
    <property type="match status" value="1"/>
</dbReference>
<name>A0A5C4WI47_9ACTN</name>
<accession>A0A5C4WI47</accession>
<dbReference type="AlphaFoldDB" id="A0A5C4WI47"/>
<evidence type="ECO:0000313" key="10">
    <source>
        <dbReference type="Proteomes" id="UP000312512"/>
    </source>
</evidence>
<feature type="region of interest" description="Disordered" evidence="8">
    <location>
        <begin position="116"/>
        <end position="147"/>
    </location>
</feature>
<dbReference type="PANTHER" id="PTHR43744:SF9">
    <property type="entry name" value="POLYGALACTURONAN_RHAMNOGALACTURONAN TRANSPORT SYSTEM PERMEASE PROTEIN YTCP"/>
    <property type="match status" value="1"/>
</dbReference>
<comment type="similarity">
    <text evidence="7">Belongs to the binding-protein-dependent transport system permease family.</text>
</comment>
<keyword evidence="2 7" id="KW-0813">Transport</keyword>
<dbReference type="Gene3D" id="1.10.3720.10">
    <property type="entry name" value="MetI-like"/>
    <property type="match status" value="1"/>
</dbReference>
<gene>
    <name evidence="9" type="ORF">FH608_018365</name>
</gene>
<evidence type="ECO:0000256" key="7">
    <source>
        <dbReference type="RuleBase" id="RU363032"/>
    </source>
</evidence>
<dbReference type="SUPFAM" id="SSF161098">
    <property type="entry name" value="MetI-like"/>
    <property type="match status" value="1"/>
</dbReference>
<keyword evidence="5 7" id="KW-1133">Transmembrane helix</keyword>
<feature type="transmembrane region" description="Helical" evidence="7">
    <location>
        <begin position="369"/>
        <end position="388"/>
    </location>
</feature>
<evidence type="ECO:0000256" key="6">
    <source>
        <dbReference type="ARBA" id="ARBA00023136"/>
    </source>
</evidence>
<dbReference type="GO" id="GO:0055085">
    <property type="term" value="P:transmembrane transport"/>
    <property type="evidence" value="ECO:0007669"/>
    <property type="project" value="InterPro"/>
</dbReference>
<proteinExistence type="inferred from homology"/>
<keyword evidence="4 7" id="KW-0812">Transmembrane</keyword>
<protein>
    <submittedName>
        <fullName evidence="9">ABC transporter permease subunit</fullName>
    </submittedName>
</protein>
<dbReference type="PANTHER" id="PTHR43744">
    <property type="entry name" value="ABC TRANSPORTER PERMEASE PROTEIN MG189-RELATED-RELATED"/>
    <property type="match status" value="1"/>
</dbReference>
<keyword evidence="6 7" id="KW-0472">Membrane</keyword>
<dbReference type="OrthoDB" id="2063054at2"/>
<feature type="compositionally biased region" description="Basic and acidic residues" evidence="8">
    <location>
        <begin position="180"/>
        <end position="190"/>
    </location>
</feature>
<dbReference type="GO" id="GO:0005886">
    <property type="term" value="C:plasma membrane"/>
    <property type="evidence" value="ECO:0007669"/>
    <property type="project" value="UniProtKB-SubCell"/>
</dbReference>
<feature type="transmembrane region" description="Helical" evidence="7">
    <location>
        <begin position="431"/>
        <end position="452"/>
    </location>
</feature>
<feature type="region of interest" description="Disordered" evidence="8">
    <location>
        <begin position="165"/>
        <end position="233"/>
    </location>
</feature>
<keyword evidence="10" id="KW-1185">Reference proteome</keyword>
<feature type="transmembrane region" description="Helical" evidence="7">
    <location>
        <begin position="400"/>
        <end position="419"/>
    </location>
</feature>
<sequence length="587" mass="65357">MGHARPGDRLRRRLRLHPDVRHPARLPEVHLPERADRGRVGRAQVLRAVLREPALLDAHAQHRHDQPGHAGRGVRRADPARADREPGRPRRPQAVHADRDVPAALHLDRRDRGHAAGLPLAVVGPADQAGRARRRHGRQLPGRHLDVRPRLRDLRHLAALRLEQHHLPGRALPGRHAAVRGREDRRREPPQARPPRGRPGAGADDGRPADPQHGRGAEHRLREGAAHAEHAQPAGLRGHLHLRLQDRHPEQPVQLLDRDRAVQHADQLRLPGGHEPDRQASVGNEPVVATYFRNRTPGDLAFSAVLAALCVLILAAVIYPVYFVVIASISDSTLVATGQVWLWPRGVNLFGYEQILKDERIWNGYLNTLLYSGVGTALNLCVTLPAAFALSRREFRPRKAIMVFFAVTMFFQGGLIPTYMLYRDIGLLDNWLVFVLPVAVNVYNLIIARAFFESSVPEELYEAAAIDGISYFGYFLKIAVPLSKAIISVIGLYYLVQHWNDFFTGLVFIRDYDKQPLQVVLRDILLSNQAFAGGAGGAGGAGTSYAQQYADQIKYGVIIVSTLPVIVLYPFLQRYFEKGVMIGAVKG</sequence>